<dbReference type="PANTHER" id="PTHR11941:SF54">
    <property type="entry name" value="ENOYL-COA HYDRATASE, MITOCHONDRIAL"/>
    <property type="match status" value="1"/>
</dbReference>
<proteinExistence type="inferred from homology"/>
<evidence type="ECO:0000256" key="4">
    <source>
        <dbReference type="ARBA" id="ARBA00023709"/>
    </source>
</evidence>
<dbReference type="Pfam" id="PF00378">
    <property type="entry name" value="ECH_1"/>
    <property type="match status" value="1"/>
</dbReference>
<dbReference type="FunFam" id="1.10.12.10:FF:000001">
    <property type="entry name" value="Probable enoyl-CoA hydratase, mitochondrial"/>
    <property type="match status" value="1"/>
</dbReference>
<dbReference type="InterPro" id="IPR018376">
    <property type="entry name" value="Enoyl-CoA_hyd/isom_CS"/>
</dbReference>
<evidence type="ECO:0000313" key="8">
    <source>
        <dbReference type="Proteomes" id="UP000199649"/>
    </source>
</evidence>
<dbReference type="SUPFAM" id="SSF52096">
    <property type="entry name" value="ClpP/crotonase"/>
    <property type="match status" value="1"/>
</dbReference>
<keyword evidence="8" id="KW-1185">Reference proteome</keyword>
<dbReference type="GO" id="GO:0004300">
    <property type="term" value="F:enoyl-CoA hydratase activity"/>
    <property type="evidence" value="ECO:0007669"/>
    <property type="project" value="UniProtKB-EC"/>
</dbReference>
<dbReference type="AlphaFoldDB" id="A0A1H1Q4T1"/>
<reference evidence="8" key="1">
    <citation type="submission" date="2016-10" db="EMBL/GenBank/DDBJ databases">
        <authorList>
            <person name="Varghese N."/>
            <person name="Submissions S."/>
        </authorList>
    </citation>
    <scope>NUCLEOTIDE SEQUENCE [LARGE SCALE GENOMIC DNA]</scope>
    <source>
        <strain evidence="8">DSM 22965</strain>
    </source>
</reference>
<evidence type="ECO:0000256" key="1">
    <source>
        <dbReference type="ARBA" id="ARBA00005254"/>
    </source>
</evidence>
<comment type="catalytic activity">
    <reaction evidence="5">
        <text>a 4-saturated-(3S)-3-hydroxyacyl-CoA = a (3E)-enoyl-CoA + H2O</text>
        <dbReference type="Rhea" id="RHEA:20724"/>
        <dbReference type="ChEBI" id="CHEBI:15377"/>
        <dbReference type="ChEBI" id="CHEBI:58521"/>
        <dbReference type="ChEBI" id="CHEBI:137480"/>
        <dbReference type="EC" id="4.2.1.17"/>
    </reaction>
</comment>
<keyword evidence="3" id="KW-0456">Lyase</keyword>
<dbReference type="Gene3D" id="3.90.226.10">
    <property type="entry name" value="2-enoyl-CoA Hydratase, Chain A, domain 1"/>
    <property type="match status" value="1"/>
</dbReference>
<comment type="similarity">
    <text evidence="1 6">Belongs to the enoyl-CoA hydratase/isomerase family.</text>
</comment>
<dbReference type="CDD" id="cd06558">
    <property type="entry name" value="crotonase-like"/>
    <property type="match status" value="1"/>
</dbReference>
<dbReference type="STRING" id="684552.SAMN04489719_1734"/>
<comment type="catalytic activity">
    <reaction evidence="4">
        <text>a (3S)-3-hydroxyacyl-CoA = a (2E)-enoyl-CoA + H2O</text>
        <dbReference type="Rhea" id="RHEA:16105"/>
        <dbReference type="ChEBI" id="CHEBI:15377"/>
        <dbReference type="ChEBI" id="CHEBI:57318"/>
        <dbReference type="ChEBI" id="CHEBI:58856"/>
        <dbReference type="EC" id="4.2.1.17"/>
    </reaction>
</comment>
<dbReference type="InterPro" id="IPR014748">
    <property type="entry name" value="Enoyl-CoA_hydra_C"/>
</dbReference>
<evidence type="ECO:0000313" key="7">
    <source>
        <dbReference type="EMBL" id="SDS18374.1"/>
    </source>
</evidence>
<name>A0A1H1Q4T1_9MICO</name>
<evidence type="ECO:0000256" key="3">
    <source>
        <dbReference type="ARBA" id="ARBA00023239"/>
    </source>
</evidence>
<dbReference type="EC" id="4.2.1.17" evidence="2"/>
<dbReference type="PANTHER" id="PTHR11941">
    <property type="entry name" value="ENOYL-COA HYDRATASE-RELATED"/>
    <property type="match status" value="1"/>
</dbReference>
<dbReference type="Gene3D" id="1.10.12.10">
    <property type="entry name" value="Lyase 2-enoyl-coa Hydratase, Chain A, domain 2"/>
    <property type="match status" value="1"/>
</dbReference>
<dbReference type="PROSITE" id="PS00166">
    <property type="entry name" value="ENOYL_COA_HYDRATASE"/>
    <property type="match status" value="1"/>
</dbReference>
<evidence type="ECO:0000256" key="6">
    <source>
        <dbReference type="RuleBase" id="RU003707"/>
    </source>
</evidence>
<evidence type="ECO:0000256" key="2">
    <source>
        <dbReference type="ARBA" id="ARBA00012076"/>
    </source>
</evidence>
<gene>
    <name evidence="7" type="ORF">SAMN04489719_1734</name>
</gene>
<protein>
    <recommendedName>
        <fullName evidence="2">enoyl-CoA hydratase</fullName>
        <ecNumber evidence="2">4.2.1.17</ecNumber>
    </recommendedName>
</protein>
<sequence>MTDSTAAADAAVPETETIRVERRGRVAWITLDRPEALNALNAQLMREVVATAKELDADDGVGAIVVTGSEKAFAAGADIKEMADKSAAEMREADHFGPWLEFARVRKPVIAVVSGYALGGGFELALMCDVILASDTAQFGFPEIGLGVIPGIGGTQRIVRAIGYPKAAELVLTGRRIDAAEADSLGIVSRVVPAAELQAEAERLATEIAGRSLPALVAAKAALDAALETGLEAGLALEAEQFTALFDTEDQKEGMAAFREKRQPEFRHR</sequence>
<accession>A0A1H1Q4T1</accession>
<dbReference type="InterPro" id="IPR001753">
    <property type="entry name" value="Enoyl-CoA_hydra/iso"/>
</dbReference>
<dbReference type="Proteomes" id="UP000199649">
    <property type="component" value="Chromosome I"/>
</dbReference>
<dbReference type="EMBL" id="LT629734">
    <property type="protein sequence ID" value="SDS18374.1"/>
    <property type="molecule type" value="Genomic_DNA"/>
</dbReference>
<organism evidence="7 8">
    <name type="scientific">Agrococcus carbonis</name>
    <dbReference type="NCBI Taxonomy" id="684552"/>
    <lineage>
        <taxon>Bacteria</taxon>
        <taxon>Bacillati</taxon>
        <taxon>Actinomycetota</taxon>
        <taxon>Actinomycetes</taxon>
        <taxon>Micrococcales</taxon>
        <taxon>Microbacteriaceae</taxon>
        <taxon>Agrococcus</taxon>
    </lineage>
</organism>
<dbReference type="InterPro" id="IPR029045">
    <property type="entry name" value="ClpP/crotonase-like_dom_sf"/>
</dbReference>
<evidence type="ECO:0000256" key="5">
    <source>
        <dbReference type="ARBA" id="ARBA00023717"/>
    </source>
</evidence>
<dbReference type="GO" id="GO:0006635">
    <property type="term" value="P:fatty acid beta-oxidation"/>
    <property type="evidence" value="ECO:0007669"/>
    <property type="project" value="TreeGrafter"/>
</dbReference>
<dbReference type="FunFam" id="3.90.226.10:FF:000009">
    <property type="entry name" value="Carnitinyl-CoA dehydratase"/>
    <property type="match status" value="1"/>
</dbReference>